<protein>
    <submittedName>
        <fullName evidence="1">Uncharacterized protein</fullName>
    </submittedName>
</protein>
<evidence type="ECO:0000313" key="1">
    <source>
        <dbReference type="EMBL" id="GCB84130.1"/>
    </source>
</evidence>
<gene>
    <name evidence="1" type="ORF">scyTo_0024547</name>
</gene>
<name>A0A401QFH7_SCYTO</name>
<reference evidence="1 2" key="1">
    <citation type="journal article" date="2018" name="Nat. Ecol. Evol.">
        <title>Shark genomes provide insights into elasmobranch evolution and the origin of vertebrates.</title>
        <authorList>
            <person name="Hara Y"/>
            <person name="Yamaguchi K"/>
            <person name="Onimaru K"/>
            <person name="Kadota M"/>
            <person name="Koyanagi M"/>
            <person name="Keeley SD"/>
            <person name="Tatsumi K"/>
            <person name="Tanaka K"/>
            <person name="Motone F"/>
            <person name="Kageyama Y"/>
            <person name="Nozu R"/>
            <person name="Adachi N"/>
            <person name="Nishimura O"/>
            <person name="Nakagawa R"/>
            <person name="Tanegashima C"/>
            <person name="Kiyatake I"/>
            <person name="Matsumoto R"/>
            <person name="Murakumo K"/>
            <person name="Nishida K"/>
            <person name="Terakita A"/>
            <person name="Kuratani S"/>
            <person name="Sato K"/>
            <person name="Hyodo S Kuraku.S."/>
        </authorList>
    </citation>
    <scope>NUCLEOTIDE SEQUENCE [LARGE SCALE GENOMIC DNA]</scope>
</reference>
<feature type="non-terminal residue" evidence="1">
    <location>
        <position position="1"/>
    </location>
</feature>
<dbReference type="Proteomes" id="UP000288216">
    <property type="component" value="Unassembled WGS sequence"/>
</dbReference>
<keyword evidence="2" id="KW-1185">Reference proteome</keyword>
<comment type="caution">
    <text evidence="1">The sequence shown here is derived from an EMBL/GenBank/DDBJ whole genome shotgun (WGS) entry which is preliminary data.</text>
</comment>
<accession>A0A401QFH7</accession>
<evidence type="ECO:0000313" key="2">
    <source>
        <dbReference type="Proteomes" id="UP000288216"/>
    </source>
</evidence>
<dbReference type="EMBL" id="BFAA01049428">
    <property type="protein sequence ID" value="GCB84130.1"/>
    <property type="molecule type" value="Genomic_DNA"/>
</dbReference>
<sequence length="44" mass="4615">VKPGDAAAQCPEEPAVLTAGTCQHIEGAPHRDPQITATLFRFGL</sequence>
<organism evidence="1 2">
    <name type="scientific">Scyliorhinus torazame</name>
    <name type="common">Cloudy catshark</name>
    <name type="synonym">Catulus torazame</name>
    <dbReference type="NCBI Taxonomy" id="75743"/>
    <lineage>
        <taxon>Eukaryota</taxon>
        <taxon>Metazoa</taxon>
        <taxon>Chordata</taxon>
        <taxon>Craniata</taxon>
        <taxon>Vertebrata</taxon>
        <taxon>Chondrichthyes</taxon>
        <taxon>Elasmobranchii</taxon>
        <taxon>Galeomorphii</taxon>
        <taxon>Galeoidea</taxon>
        <taxon>Carcharhiniformes</taxon>
        <taxon>Scyliorhinidae</taxon>
        <taxon>Scyliorhinus</taxon>
    </lineage>
</organism>
<proteinExistence type="predicted"/>
<dbReference type="AlphaFoldDB" id="A0A401QFH7"/>